<keyword evidence="2" id="KW-1185">Reference proteome</keyword>
<name>A0ABN7AHN6_9HEMI</name>
<proteinExistence type="predicted"/>
<dbReference type="Proteomes" id="UP001307889">
    <property type="component" value="Chromosome 2"/>
</dbReference>
<gene>
    <name evidence="1" type="ORF">NTJ_03606</name>
</gene>
<dbReference type="EMBL" id="AP028910">
    <property type="protein sequence ID" value="BES90797.1"/>
    <property type="molecule type" value="Genomic_DNA"/>
</dbReference>
<sequence>MIMIIFRLLSSDGTFVAGMADSSVRSTAQLGRERPVEKIGNVTQALAEDVIEFFAIRTRFPVRHRSSMPVVLLELALEWQNLSVRIFVSAITDYFYCGTI</sequence>
<protein>
    <submittedName>
        <fullName evidence="1">Uncharacterized protein</fullName>
    </submittedName>
</protein>
<evidence type="ECO:0000313" key="2">
    <source>
        <dbReference type="Proteomes" id="UP001307889"/>
    </source>
</evidence>
<evidence type="ECO:0000313" key="1">
    <source>
        <dbReference type="EMBL" id="BES90797.1"/>
    </source>
</evidence>
<reference evidence="1 2" key="1">
    <citation type="submission" date="2023-09" db="EMBL/GenBank/DDBJ databases">
        <title>Nesidiocoris tenuis whole genome shotgun sequence.</title>
        <authorList>
            <person name="Shibata T."/>
            <person name="Shimoda M."/>
            <person name="Kobayashi T."/>
            <person name="Uehara T."/>
        </authorList>
    </citation>
    <scope>NUCLEOTIDE SEQUENCE [LARGE SCALE GENOMIC DNA]</scope>
    <source>
        <strain evidence="1 2">Japan</strain>
    </source>
</reference>
<accession>A0ABN7AHN6</accession>
<organism evidence="1 2">
    <name type="scientific">Nesidiocoris tenuis</name>
    <dbReference type="NCBI Taxonomy" id="355587"/>
    <lineage>
        <taxon>Eukaryota</taxon>
        <taxon>Metazoa</taxon>
        <taxon>Ecdysozoa</taxon>
        <taxon>Arthropoda</taxon>
        <taxon>Hexapoda</taxon>
        <taxon>Insecta</taxon>
        <taxon>Pterygota</taxon>
        <taxon>Neoptera</taxon>
        <taxon>Paraneoptera</taxon>
        <taxon>Hemiptera</taxon>
        <taxon>Heteroptera</taxon>
        <taxon>Panheteroptera</taxon>
        <taxon>Cimicomorpha</taxon>
        <taxon>Miridae</taxon>
        <taxon>Dicyphina</taxon>
        <taxon>Nesidiocoris</taxon>
    </lineage>
</organism>